<dbReference type="SUPFAM" id="SSF51445">
    <property type="entry name" value="(Trans)glycosidases"/>
    <property type="match status" value="1"/>
</dbReference>
<sequence length="318" mass="32878">MFSPYKDMSINMNWNTYAMQTAVTGTAIPVVGSGSLYSTQVPNLTGITLAFATGECGSENWAGVTPSEFISANITPGAANSLASAGLNYIVSTGGAAGVFTCGSASAFQSFIAKYYTAQMIGVDFDIEGGQTQAEVQQLVADVAAAQSQYPNLRFSFTLATLGASDGSYGGINQLGQWVVQAIQASSPALKNYTIDLMVMDYGGATSSNCVVVNGVCEMGQSAIQAVTNLEHSYGIPASHIELTPMIGQNDSGGEVTTLADIDTITNYATANGLAGVHFWSLDRDTPCAAGSASSTCNSYPSAGVLAFTKEILKDIGK</sequence>
<evidence type="ECO:0000313" key="1">
    <source>
        <dbReference type="EMBL" id="GLQ94296.1"/>
    </source>
</evidence>
<dbReference type="Proteomes" id="UP001156670">
    <property type="component" value="Unassembled WGS sequence"/>
</dbReference>
<accession>A0ABQ5XUV8</accession>
<dbReference type="PANTHER" id="PTHR42976:SF1">
    <property type="entry name" value="GH18 DOMAIN-CONTAINING PROTEIN-RELATED"/>
    <property type="match status" value="1"/>
</dbReference>
<dbReference type="PANTHER" id="PTHR42976">
    <property type="entry name" value="BIFUNCTIONAL CHITINASE/LYSOZYME-RELATED"/>
    <property type="match status" value="1"/>
</dbReference>
<dbReference type="EMBL" id="BSOB01000037">
    <property type="protein sequence ID" value="GLQ94296.1"/>
    <property type="molecule type" value="Genomic_DNA"/>
</dbReference>
<evidence type="ECO:0000313" key="2">
    <source>
        <dbReference type="Proteomes" id="UP001156670"/>
    </source>
</evidence>
<dbReference type="InterPro" id="IPR017853">
    <property type="entry name" value="GH"/>
</dbReference>
<proteinExistence type="predicted"/>
<comment type="caution">
    <text evidence="1">The sequence shown here is derived from an EMBL/GenBank/DDBJ whole genome shotgun (WGS) entry which is preliminary data.</text>
</comment>
<dbReference type="InterPro" id="IPR052750">
    <property type="entry name" value="GH18_Chitinase"/>
</dbReference>
<name>A0ABQ5XUV8_9GAMM</name>
<protein>
    <submittedName>
        <fullName evidence="1">Chitinase</fullName>
    </submittedName>
</protein>
<reference evidence="2" key="1">
    <citation type="journal article" date="2019" name="Int. J. Syst. Evol. Microbiol.">
        <title>The Global Catalogue of Microorganisms (GCM) 10K type strain sequencing project: providing services to taxonomists for standard genome sequencing and annotation.</title>
        <authorList>
            <consortium name="The Broad Institute Genomics Platform"/>
            <consortium name="The Broad Institute Genome Sequencing Center for Infectious Disease"/>
            <person name="Wu L."/>
            <person name="Ma J."/>
        </authorList>
    </citation>
    <scope>NUCLEOTIDE SEQUENCE [LARGE SCALE GENOMIC DNA]</scope>
    <source>
        <strain evidence="2">NBRC 111980</strain>
    </source>
</reference>
<keyword evidence="2" id="KW-1185">Reference proteome</keyword>
<gene>
    <name evidence="1" type="ORF">GCM10007901_32470</name>
</gene>
<organism evidence="1 2">
    <name type="scientific">Dyella acidisoli</name>
    <dbReference type="NCBI Taxonomy" id="1867834"/>
    <lineage>
        <taxon>Bacteria</taxon>
        <taxon>Pseudomonadati</taxon>
        <taxon>Pseudomonadota</taxon>
        <taxon>Gammaproteobacteria</taxon>
        <taxon>Lysobacterales</taxon>
        <taxon>Rhodanobacteraceae</taxon>
        <taxon>Dyella</taxon>
    </lineage>
</organism>
<dbReference type="Gene3D" id="3.20.20.80">
    <property type="entry name" value="Glycosidases"/>
    <property type="match status" value="1"/>
</dbReference>